<dbReference type="SUPFAM" id="SSF54001">
    <property type="entry name" value="Cysteine proteinases"/>
    <property type="match status" value="1"/>
</dbReference>
<dbReference type="PANTHER" id="PTHR34718">
    <property type="entry name" value="PHD-TYPE DOMAIN-CONTAINING PROTEIN"/>
    <property type="match status" value="1"/>
</dbReference>
<dbReference type="PANTHER" id="PTHR34718:SF2">
    <property type="entry name" value="PHD-TYPE DOMAIN-CONTAINING PROTEIN"/>
    <property type="match status" value="1"/>
</dbReference>
<protein>
    <recommendedName>
        <fullName evidence="3">Ubiquitin-like protease family profile domain-containing protein</fullName>
    </recommendedName>
</protein>
<proteinExistence type="predicted"/>
<sequence length="113" mass="12634">MERLKRSSRGCVYAFLFLSRGATPFALRCKLSLEGIAEPFGTDRICSVDTFPSEEQVALSFENVQQHIGGHDCGLFALAFATSLCYGDIPSSLFYDQKSLRNHYVNCIENNEI</sequence>
<reference evidence="1" key="1">
    <citation type="submission" date="2021-02" db="EMBL/GenBank/DDBJ databases">
        <authorList>
            <person name="Nowell W R."/>
        </authorList>
    </citation>
    <scope>NUCLEOTIDE SEQUENCE</scope>
</reference>
<name>A0A819M9X4_9BILA</name>
<evidence type="ECO:0000313" key="1">
    <source>
        <dbReference type="EMBL" id="CAF3975988.1"/>
    </source>
</evidence>
<organism evidence="1 2">
    <name type="scientific">Rotaria sordida</name>
    <dbReference type="NCBI Taxonomy" id="392033"/>
    <lineage>
        <taxon>Eukaryota</taxon>
        <taxon>Metazoa</taxon>
        <taxon>Spiralia</taxon>
        <taxon>Gnathifera</taxon>
        <taxon>Rotifera</taxon>
        <taxon>Eurotatoria</taxon>
        <taxon>Bdelloidea</taxon>
        <taxon>Philodinida</taxon>
        <taxon>Philodinidae</taxon>
        <taxon>Rotaria</taxon>
    </lineage>
</organism>
<dbReference type="InterPro" id="IPR038765">
    <property type="entry name" value="Papain-like_cys_pep_sf"/>
</dbReference>
<evidence type="ECO:0008006" key="3">
    <source>
        <dbReference type="Google" id="ProtNLM"/>
    </source>
</evidence>
<accession>A0A819M9X4</accession>
<comment type="caution">
    <text evidence="1">The sequence shown here is derived from an EMBL/GenBank/DDBJ whole genome shotgun (WGS) entry which is preliminary data.</text>
</comment>
<gene>
    <name evidence="1" type="ORF">FNK824_LOCUS24596</name>
</gene>
<evidence type="ECO:0000313" key="2">
    <source>
        <dbReference type="Proteomes" id="UP000663874"/>
    </source>
</evidence>
<dbReference type="Proteomes" id="UP000663874">
    <property type="component" value="Unassembled WGS sequence"/>
</dbReference>
<dbReference type="EMBL" id="CAJOBE010005518">
    <property type="protein sequence ID" value="CAF3975988.1"/>
    <property type="molecule type" value="Genomic_DNA"/>
</dbReference>
<dbReference type="AlphaFoldDB" id="A0A819M9X4"/>